<evidence type="ECO:0000313" key="12">
    <source>
        <dbReference type="Proteomes" id="UP000264820"/>
    </source>
</evidence>
<evidence type="ECO:0000256" key="10">
    <source>
        <dbReference type="PROSITE-ProRule" id="PRU00124"/>
    </source>
</evidence>
<dbReference type="InterPro" id="IPR051221">
    <property type="entry name" value="LDLR-related"/>
</dbReference>
<comment type="similarity">
    <text evidence="2">Belongs to the LDLR family.</text>
</comment>
<dbReference type="Proteomes" id="UP000264820">
    <property type="component" value="Unplaced"/>
</dbReference>
<dbReference type="GO" id="GO:0006898">
    <property type="term" value="P:receptor-mediated endocytosis"/>
    <property type="evidence" value="ECO:0007669"/>
    <property type="project" value="TreeGrafter"/>
</dbReference>
<dbReference type="PROSITE" id="PS50068">
    <property type="entry name" value="LDLRA_2"/>
    <property type="match status" value="7"/>
</dbReference>
<dbReference type="PRINTS" id="PR00261">
    <property type="entry name" value="LDLRECEPTOR"/>
</dbReference>
<feature type="disulfide bond" evidence="10">
    <location>
        <begin position="185"/>
        <end position="197"/>
    </location>
</feature>
<dbReference type="AlphaFoldDB" id="A0A3Q2Z4H2"/>
<keyword evidence="6" id="KW-0472">Membrane</keyword>
<feature type="disulfide bond" evidence="10">
    <location>
        <begin position="247"/>
        <end position="262"/>
    </location>
</feature>
<dbReference type="FunFam" id="4.10.400.10:FF:000011">
    <property type="entry name" value="Low-density lipoprotein receptor-related protein 1"/>
    <property type="match status" value="1"/>
</dbReference>
<dbReference type="PANTHER" id="PTHR22722:SF11">
    <property type="entry name" value="LOW-DENSITY LIPOPROTEIN RECEPTOR-RELATED PROTEIN 2"/>
    <property type="match status" value="1"/>
</dbReference>
<dbReference type="PROSITE" id="PS01209">
    <property type="entry name" value="LDLRA_1"/>
    <property type="match status" value="4"/>
</dbReference>
<dbReference type="CDD" id="cd00112">
    <property type="entry name" value="LDLa"/>
    <property type="match status" value="7"/>
</dbReference>
<dbReference type="Gene3D" id="4.10.400.10">
    <property type="entry name" value="Low-density Lipoprotein Receptor"/>
    <property type="match status" value="7"/>
</dbReference>
<dbReference type="SMART" id="SM00192">
    <property type="entry name" value="LDLa"/>
    <property type="match status" value="7"/>
</dbReference>
<dbReference type="Ensembl" id="ENSHCOT00000021796.1">
    <property type="protein sequence ID" value="ENSHCOP00000026527.1"/>
    <property type="gene ID" value="ENSHCOG00000017738.1"/>
</dbReference>
<dbReference type="GeneTree" id="ENSGT00940000165769"/>
<name>A0A3Q2Z4H2_HIPCM</name>
<comment type="subcellular location">
    <subcellularLocation>
        <location evidence="1">Membrane</location>
        <topology evidence="1">Single-pass membrane protein</topology>
    </subcellularLocation>
</comment>
<dbReference type="InterPro" id="IPR023415">
    <property type="entry name" value="LDLR_class-A_CS"/>
</dbReference>
<keyword evidence="12" id="KW-1185">Reference proteome</keyword>
<feature type="disulfide bond" evidence="10">
    <location>
        <begin position="383"/>
        <end position="401"/>
    </location>
</feature>
<sequence>MAWPSTLRRGCCTGLTPHSTFAGIFRPTPATAFFFLLLSSTPHLRSLVLHQRQNRAVHPDGRKQTSDHAGRPVPLCLDRLQAGHLLDRLDGAGRLQGGERRRLWRGGAEPGPSVPAKRHSRLFRVQAGELLQLLPAVQRRLQSLAFPTGQRTCSSNQFTCPTWLCDRVNDCGDGSDELGCTYDTCSSSQFTCANGACIPASYTCDGESDCLDGSDEAASLCVTPQPTCAPQQYMCKSGACIDVKNVCNGVKDCQDNSDEKGCGEKTLTSTPAKGARRWATTRTDRTSFVWCTPTGNRKVGCGGGGGGGDSACIPIWWKCDGQSDCGDGSDEPQTCPPRYCPVGRFQCHDGNCTYPGFLCDAHPDCPDGSDEDAALCSENQFQCKNKMCIPMSWHCDGSRDCSDGSDEDAQTCSQRTCQPGQFQCANGNCVPSSYVCDVQDDCGDGSDEPYDTCSE</sequence>
<dbReference type="FunFam" id="4.10.400.10:FF:000065">
    <property type="entry name" value="Transmembrane protease serine 7"/>
    <property type="match status" value="1"/>
</dbReference>
<keyword evidence="5" id="KW-1133">Transmembrane helix</keyword>
<evidence type="ECO:0000256" key="5">
    <source>
        <dbReference type="ARBA" id="ARBA00022989"/>
    </source>
</evidence>
<keyword evidence="9" id="KW-0325">Glycoprotein</keyword>
<reference evidence="11" key="1">
    <citation type="submission" date="2025-08" db="UniProtKB">
        <authorList>
            <consortium name="Ensembl"/>
        </authorList>
    </citation>
    <scope>IDENTIFICATION</scope>
</reference>
<dbReference type="InterPro" id="IPR036055">
    <property type="entry name" value="LDL_receptor-like_sf"/>
</dbReference>
<feature type="disulfide bond" evidence="10">
    <location>
        <begin position="340"/>
        <end position="352"/>
    </location>
</feature>
<dbReference type="GO" id="GO:0043235">
    <property type="term" value="C:receptor complex"/>
    <property type="evidence" value="ECO:0007669"/>
    <property type="project" value="TreeGrafter"/>
</dbReference>
<accession>A0A3Q2Z4H2</accession>
<dbReference type="GO" id="GO:0016324">
    <property type="term" value="C:apical plasma membrane"/>
    <property type="evidence" value="ECO:0007669"/>
    <property type="project" value="TreeGrafter"/>
</dbReference>
<protein>
    <submittedName>
        <fullName evidence="11">Low-density lipoprotein receptor-related protein 2-like</fullName>
    </submittedName>
</protein>
<keyword evidence="3" id="KW-0812">Transmembrane</keyword>
<feature type="disulfide bond" evidence="10">
    <location>
        <begin position="228"/>
        <end position="240"/>
    </location>
</feature>
<dbReference type="Pfam" id="PF00057">
    <property type="entry name" value="Ldl_recept_a"/>
    <property type="match status" value="6"/>
</dbReference>
<feature type="disulfide bond" evidence="10">
    <location>
        <begin position="376"/>
        <end position="388"/>
    </location>
</feature>
<organism evidence="11 12">
    <name type="scientific">Hippocampus comes</name>
    <name type="common">Tiger tail seahorse</name>
    <dbReference type="NCBI Taxonomy" id="109280"/>
    <lineage>
        <taxon>Eukaryota</taxon>
        <taxon>Metazoa</taxon>
        <taxon>Chordata</taxon>
        <taxon>Craniata</taxon>
        <taxon>Vertebrata</taxon>
        <taxon>Euteleostomi</taxon>
        <taxon>Actinopterygii</taxon>
        <taxon>Neopterygii</taxon>
        <taxon>Teleostei</taxon>
        <taxon>Neoteleostei</taxon>
        <taxon>Acanthomorphata</taxon>
        <taxon>Syngnathiaria</taxon>
        <taxon>Syngnathiformes</taxon>
        <taxon>Syngnathoidei</taxon>
        <taxon>Syngnathidae</taxon>
        <taxon>Hippocampus</taxon>
    </lineage>
</organism>
<evidence type="ECO:0000313" key="11">
    <source>
        <dbReference type="Ensembl" id="ENSHCOP00000026527.1"/>
    </source>
</evidence>
<evidence type="ECO:0000256" key="4">
    <source>
        <dbReference type="ARBA" id="ARBA00022737"/>
    </source>
</evidence>
<evidence type="ECO:0000256" key="2">
    <source>
        <dbReference type="ARBA" id="ARBA00009939"/>
    </source>
</evidence>
<keyword evidence="8" id="KW-0675">Receptor</keyword>
<dbReference type="FunFam" id="4.10.400.10:FF:000001">
    <property type="entry name" value="Low-density lipoprotein receptor-related protein 1"/>
    <property type="match status" value="1"/>
</dbReference>
<comment type="caution">
    <text evidence="10">Lacks conserved residue(s) required for the propagation of feature annotation.</text>
</comment>
<keyword evidence="7 10" id="KW-1015">Disulfide bond</keyword>
<dbReference type="FunFam" id="4.10.400.10:FF:000005">
    <property type="entry name" value="low-density lipoprotein receptor-related protein 1B"/>
    <property type="match status" value="1"/>
</dbReference>
<evidence type="ECO:0000256" key="9">
    <source>
        <dbReference type="ARBA" id="ARBA00023180"/>
    </source>
</evidence>
<feature type="disulfide bond" evidence="10">
    <location>
        <begin position="417"/>
        <end position="429"/>
    </location>
</feature>
<evidence type="ECO:0000256" key="7">
    <source>
        <dbReference type="ARBA" id="ARBA00023157"/>
    </source>
</evidence>
<reference evidence="11" key="2">
    <citation type="submission" date="2025-09" db="UniProtKB">
        <authorList>
            <consortium name="Ensembl"/>
        </authorList>
    </citation>
    <scope>IDENTIFICATION</scope>
</reference>
<evidence type="ECO:0000256" key="8">
    <source>
        <dbReference type="ARBA" id="ARBA00023170"/>
    </source>
</evidence>
<dbReference type="InterPro" id="IPR002172">
    <property type="entry name" value="LDrepeatLR_classA_rpt"/>
</dbReference>
<dbReference type="SUPFAM" id="SSF57424">
    <property type="entry name" value="LDL receptor-like module"/>
    <property type="match status" value="7"/>
</dbReference>
<evidence type="ECO:0000256" key="6">
    <source>
        <dbReference type="ARBA" id="ARBA00023136"/>
    </source>
</evidence>
<evidence type="ECO:0000256" key="3">
    <source>
        <dbReference type="ARBA" id="ARBA00022692"/>
    </source>
</evidence>
<evidence type="ECO:0000256" key="1">
    <source>
        <dbReference type="ARBA" id="ARBA00004167"/>
    </source>
</evidence>
<dbReference type="PANTHER" id="PTHR22722">
    <property type="entry name" value="LOW-DENSITY LIPOPROTEIN RECEPTOR-RELATED PROTEIN 2-RELATED"/>
    <property type="match status" value="1"/>
</dbReference>
<feature type="disulfide bond" evidence="10">
    <location>
        <begin position="424"/>
        <end position="442"/>
    </location>
</feature>
<proteinExistence type="inferred from homology"/>
<feature type="disulfide bond" evidence="10">
    <location>
        <begin position="235"/>
        <end position="253"/>
    </location>
</feature>
<feature type="disulfide bond" evidence="10">
    <location>
        <begin position="347"/>
        <end position="365"/>
    </location>
</feature>
<feature type="disulfide bond" evidence="10">
    <location>
        <begin position="165"/>
        <end position="180"/>
    </location>
</feature>
<dbReference type="GO" id="GO:0042562">
    <property type="term" value="F:hormone binding"/>
    <property type="evidence" value="ECO:0007669"/>
    <property type="project" value="TreeGrafter"/>
</dbReference>
<feature type="disulfide bond" evidence="10">
    <location>
        <begin position="192"/>
        <end position="210"/>
    </location>
</feature>
<keyword evidence="4" id="KW-0677">Repeat</keyword>